<name>A0A351R966_9PROT</name>
<dbReference type="Pfam" id="PF01874">
    <property type="entry name" value="CitG"/>
    <property type="match status" value="1"/>
</dbReference>
<gene>
    <name evidence="1" type="ORF">DCW48_02650</name>
</gene>
<protein>
    <submittedName>
        <fullName evidence="1">Triphosphoribosyl-dephospho-CoA synthase</fullName>
    </submittedName>
</protein>
<dbReference type="GO" id="GO:0005524">
    <property type="term" value="F:ATP binding"/>
    <property type="evidence" value="ECO:0007669"/>
    <property type="project" value="InterPro"/>
</dbReference>
<dbReference type="PANTHER" id="PTHR42280:SF1">
    <property type="entry name" value="CITG FAMILY PROTEIN"/>
    <property type="match status" value="1"/>
</dbReference>
<dbReference type="EMBL" id="DNAA01000060">
    <property type="protein sequence ID" value="HBA08587.1"/>
    <property type="molecule type" value="Genomic_DNA"/>
</dbReference>
<reference evidence="1 2" key="1">
    <citation type="journal article" date="2018" name="Nat. Biotechnol.">
        <title>A standardized bacterial taxonomy based on genome phylogeny substantially revises the tree of life.</title>
        <authorList>
            <person name="Parks D.H."/>
            <person name="Chuvochina M."/>
            <person name="Waite D.W."/>
            <person name="Rinke C."/>
            <person name="Skarshewski A."/>
            <person name="Chaumeil P.A."/>
            <person name="Hugenholtz P."/>
        </authorList>
    </citation>
    <scope>NUCLEOTIDE SEQUENCE [LARGE SCALE GENOMIC DNA]</scope>
    <source>
        <strain evidence="1">UBA9958</strain>
    </source>
</reference>
<organism evidence="1 2">
    <name type="scientific">Methylotenera mobilis</name>
    <dbReference type="NCBI Taxonomy" id="359408"/>
    <lineage>
        <taxon>Bacteria</taxon>
        <taxon>Pseudomonadati</taxon>
        <taxon>Pseudomonadota</taxon>
        <taxon>Betaproteobacteria</taxon>
        <taxon>Nitrosomonadales</taxon>
        <taxon>Methylophilaceae</taxon>
        <taxon>Methylotenera</taxon>
    </lineage>
</organism>
<dbReference type="InterPro" id="IPR002736">
    <property type="entry name" value="CitG"/>
</dbReference>
<comment type="caution">
    <text evidence="1">The sequence shown here is derived from an EMBL/GenBank/DDBJ whole genome shotgun (WGS) entry which is preliminary data.</text>
</comment>
<accession>A0A351R966</accession>
<dbReference type="GO" id="GO:0046917">
    <property type="term" value="F:triphosphoribosyl-dephospho-CoA synthase activity"/>
    <property type="evidence" value="ECO:0007669"/>
    <property type="project" value="InterPro"/>
</dbReference>
<evidence type="ECO:0000313" key="1">
    <source>
        <dbReference type="EMBL" id="HBA08587.1"/>
    </source>
</evidence>
<evidence type="ECO:0000313" key="2">
    <source>
        <dbReference type="Proteomes" id="UP000264313"/>
    </source>
</evidence>
<dbReference type="Proteomes" id="UP000264313">
    <property type="component" value="Unassembled WGS sequence"/>
</dbReference>
<dbReference type="AlphaFoldDB" id="A0A351R966"/>
<dbReference type="Gene3D" id="1.10.4200.10">
    <property type="entry name" value="Triphosphoribosyl-dephospho-CoA protein"/>
    <property type="match status" value="1"/>
</dbReference>
<dbReference type="STRING" id="1132855.GCA_000384255_01246"/>
<dbReference type="PANTHER" id="PTHR42280">
    <property type="entry name" value="CITG FAMILY PROTEIN"/>
    <property type="match status" value="1"/>
</dbReference>
<sequence>MTGITNKTDTIRRLTQDQLALAYKNACMGELQALKPGNVHAFSDGHGMTIQDFIQSADVTADPITRVGLSVGERVFYSVEATKNAVGQNTNLGMLLLCAPLMQAALSLSEGQSLWSQLNRTLDQLSISDAILVAKAIVLANPGGLGVSNRHDVHEAPQVNLLEMMRSAQDKDRIAWQYANTFQDVVSLGVNLYADALLKWENSAWATTGLYLGFLSQYADTHVQRKHGVEIANTLMQEARELESDYWDAHNPKLMQKRLLEWDASLKARKINPGTSADLTVATLLASHLVLMT</sequence>
<proteinExistence type="predicted"/>